<proteinExistence type="predicted"/>
<organism evidence="6 7">
    <name type="scientific">Desulfovibrio falkowii</name>
    <dbReference type="NCBI Taxonomy" id="3136602"/>
    <lineage>
        <taxon>Bacteria</taxon>
        <taxon>Pseudomonadati</taxon>
        <taxon>Thermodesulfobacteriota</taxon>
        <taxon>Desulfovibrionia</taxon>
        <taxon>Desulfovibrionales</taxon>
        <taxon>Desulfovibrionaceae</taxon>
        <taxon>Desulfovibrio</taxon>
    </lineage>
</organism>
<reference evidence="6 7" key="1">
    <citation type="journal article" date="2025" name="Int. J. Syst. Evol. Microbiol.">
        <title>Desulfovibrio falkowii sp. nov., Porphyromonas miyakawae sp. nov., Mediterraneibacter flintii sp. nov. and Owariibacterium komagatae gen. nov., sp. nov., isolated from human faeces.</title>
        <authorList>
            <person name="Hamaguchi T."/>
            <person name="Ohara M."/>
            <person name="Hisatomi A."/>
            <person name="Sekiguchi K."/>
            <person name="Takeda J.I."/>
            <person name="Ueyama J."/>
            <person name="Ito M."/>
            <person name="Nishiwaki H."/>
            <person name="Ogi T."/>
            <person name="Hirayama M."/>
            <person name="Ohkuma M."/>
            <person name="Sakamoto M."/>
            <person name="Ohno K."/>
        </authorList>
    </citation>
    <scope>NUCLEOTIDE SEQUENCE [LARGE SCALE GENOMIC DNA]</scope>
    <source>
        <strain evidence="6 7">13CB8C</strain>
    </source>
</reference>
<keyword evidence="2" id="KW-0812">Transmembrane</keyword>
<dbReference type="EMBL" id="BAAFSG010000001">
    <property type="protein sequence ID" value="GAB1253036.1"/>
    <property type="molecule type" value="Genomic_DNA"/>
</dbReference>
<feature type="domain" description="Bacterial virulence protein VirB8" evidence="5">
    <location>
        <begin position="21"/>
        <end position="223"/>
    </location>
</feature>
<gene>
    <name evidence="6" type="ORF">Defa_05230</name>
</gene>
<dbReference type="CDD" id="cd16425">
    <property type="entry name" value="TrbF"/>
    <property type="match status" value="1"/>
</dbReference>
<evidence type="ECO:0000313" key="6">
    <source>
        <dbReference type="EMBL" id="GAB1253036.1"/>
    </source>
</evidence>
<evidence type="ECO:0000256" key="4">
    <source>
        <dbReference type="ARBA" id="ARBA00023136"/>
    </source>
</evidence>
<keyword evidence="7" id="KW-1185">Reference proteome</keyword>
<dbReference type="RefSeq" id="WP_407844111.1">
    <property type="nucleotide sequence ID" value="NZ_BAAFSG010000001.1"/>
</dbReference>
<keyword evidence="3" id="KW-1133">Transmembrane helix</keyword>
<dbReference type="InterPro" id="IPR035658">
    <property type="entry name" value="TrbF"/>
</dbReference>
<comment type="subcellular location">
    <subcellularLocation>
        <location evidence="1">Membrane</location>
        <topology evidence="1">Single-pass membrane protein</topology>
    </subcellularLocation>
</comment>
<dbReference type="InterPro" id="IPR007430">
    <property type="entry name" value="VirB8"/>
</dbReference>
<evidence type="ECO:0000256" key="2">
    <source>
        <dbReference type="ARBA" id="ARBA00022692"/>
    </source>
</evidence>
<evidence type="ECO:0000259" key="5">
    <source>
        <dbReference type="Pfam" id="PF04335"/>
    </source>
</evidence>
<keyword evidence="4" id="KW-0472">Membrane</keyword>
<dbReference type="InterPro" id="IPR032710">
    <property type="entry name" value="NTF2-like_dom_sf"/>
</dbReference>
<protein>
    <submittedName>
        <fullName evidence="6">Conjugal transfer protein TrbF</fullName>
    </submittedName>
</protein>
<evidence type="ECO:0000256" key="3">
    <source>
        <dbReference type="ARBA" id="ARBA00022989"/>
    </source>
</evidence>
<dbReference type="Gene3D" id="3.10.450.230">
    <property type="entry name" value="VirB8 protein"/>
    <property type="match status" value="1"/>
</dbReference>
<name>A0ABQ0E5P0_9BACT</name>
<accession>A0ABQ0E5P0</accession>
<evidence type="ECO:0000313" key="7">
    <source>
        <dbReference type="Proteomes" id="UP001628192"/>
    </source>
</evidence>
<dbReference type="Pfam" id="PF04335">
    <property type="entry name" value="VirB8"/>
    <property type="match status" value="1"/>
</dbReference>
<evidence type="ECO:0000256" key="1">
    <source>
        <dbReference type="ARBA" id="ARBA00004167"/>
    </source>
</evidence>
<dbReference type="Proteomes" id="UP001628192">
    <property type="component" value="Unassembled WGS sequence"/>
</dbReference>
<sequence>MSFFKKNKAEKSSEGDSPFLRAREEWLERMGVVAQQASTWRLVSFLTICGCLLSLTLNIVQMQQAKITPYIVEVDKLGAAAAVRPLQDNGEVPKRLIQAEIVNVVTNWRTVTADLELQKKMLSKLAAYIGGSAKGTLREWFEANNPYSRAEKLLVSVDVNAMPLPVSSNSWRVSWRETTRNHSGTTLDVTAYEATMSIAIAAPKDEMQVMANPGGVIVTGISFGKQLN</sequence>
<dbReference type="SUPFAM" id="SSF54427">
    <property type="entry name" value="NTF2-like"/>
    <property type="match status" value="1"/>
</dbReference>
<comment type="caution">
    <text evidence="6">The sequence shown here is derived from an EMBL/GenBank/DDBJ whole genome shotgun (WGS) entry which is preliminary data.</text>
</comment>